<keyword evidence="2 12" id="KW-0813">Transport</keyword>
<evidence type="ECO:0000256" key="9">
    <source>
        <dbReference type="ARBA" id="ARBA00023077"/>
    </source>
</evidence>
<evidence type="ECO:0000256" key="5">
    <source>
        <dbReference type="ARBA" id="ARBA00022692"/>
    </source>
</evidence>
<dbReference type="PROSITE" id="PS52016">
    <property type="entry name" value="TONB_DEPENDENT_REC_3"/>
    <property type="match status" value="1"/>
</dbReference>
<name>A0A2G4YVM4_9PROT</name>
<feature type="short sequence motif" description="TonB C-terminal box" evidence="13">
    <location>
        <begin position="792"/>
        <end position="809"/>
    </location>
</feature>
<evidence type="ECO:0000256" key="11">
    <source>
        <dbReference type="ARBA" id="ARBA00023237"/>
    </source>
</evidence>
<dbReference type="GO" id="GO:0006826">
    <property type="term" value="P:iron ion transport"/>
    <property type="evidence" value="ECO:0007669"/>
    <property type="project" value="UniProtKB-KW"/>
</dbReference>
<dbReference type="GO" id="GO:0009279">
    <property type="term" value="C:cell outer membrane"/>
    <property type="evidence" value="ECO:0007669"/>
    <property type="project" value="UniProtKB-SubCell"/>
</dbReference>
<comment type="subcellular location">
    <subcellularLocation>
        <location evidence="1 12">Cell outer membrane</location>
        <topology evidence="1 12">Multi-pass membrane protein</topology>
    </subcellularLocation>
</comment>
<keyword evidence="4" id="KW-0410">Iron transport</keyword>
<feature type="signal peptide" evidence="15">
    <location>
        <begin position="1"/>
        <end position="29"/>
    </location>
</feature>
<evidence type="ECO:0000256" key="2">
    <source>
        <dbReference type="ARBA" id="ARBA00022448"/>
    </source>
</evidence>
<comment type="similarity">
    <text evidence="12 14">Belongs to the TonB-dependent receptor family.</text>
</comment>
<proteinExistence type="inferred from homology"/>
<evidence type="ECO:0000256" key="15">
    <source>
        <dbReference type="SAM" id="SignalP"/>
    </source>
</evidence>
<comment type="caution">
    <text evidence="18">The sequence shown here is derived from an EMBL/GenBank/DDBJ whole genome shotgun (WGS) entry which is preliminary data.</text>
</comment>
<sequence length="809" mass="87017">MSILLPRKFIAMTGTAIATSLLLGGFAAAQDQVEEKKDSFVFEEILVTATKRSSTIQDVPFSINALSGADIQKTGSTNLEDVARNVAGLMIQNLGPGQSQVAIRGVSAGQIVRDQPGVKEQVGVYLDESVISLSLFTPDLDLYDLNRVEVLRGPQGTLFGSGSVGGTIRYITNQPSLDGAEGSLEGNVNSISGGSMGGHFKAMVNIPVSEDKAALRIVGYHTEYGGYIDALTEGGGIWENVNNGHRSGGRATLLIQPTDNVTITPRVIYQKIKSNGNNRQEVFNLYANPYTTTRPPVTFKERQQFLLLREGFNDETFIADTTIAVEMEGIDVTSVTSYTDRDILVSRDASALTGSVSVDLGFPDAAVLLPSNLRDTTKVQQFTQELRVSSNNDSPLQWVGGVFYSNTDRFYKQFLPTPGYDAVTDAVLGAGTSAAVGMGVAPADSPFYSELPYTLEQIAVFGEASYDISDRLQVTAGGRYYDYKEERSVTQVGLFGNGVVDQVDKTASNGFTPRFLASYDVSDEVTLNAQISKGFRLGGVNDPLNTALCNAQDLAIFGGFQDYDDETLWNYEAGVKIKTDNVTLNAAAFYTKMSNLQVTLDAGSCSSRISFNVPEAHSQGVEVEMKAHPFEGLDLSLASSLIQSEFDSTIVDSNGDVLGGVRDGNRLPSTPKFNIAMTATYNFALDSVSSGAEGYVSATFQHRSSVFTQPSDQEVGGPDNPVLTQASGLPFGGASGADNTVLDLELDGYQTMNLSAGIVLEDWEVVAYVNNVTDENANLSFDKERGGRARLGFRTNQPRTYGLTFRANF</sequence>
<dbReference type="PANTHER" id="PTHR32552">
    <property type="entry name" value="FERRICHROME IRON RECEPTOR-RELATED"/>
    <property type="match status" value="1"/>
</dbReference>
<dbReference type="AlphaFoldDB" id="A0A2G4YVM4"/>
<evidence type="ECO:0000256" key="7">
    <source>
        <dbReference type="ARBA" id="ARBA00023004"/>
    </source>
</evidence>
<keyword evidence="7" id="KW-0408">Iron</keyword>
<evidence type="ECO:0000256" key="13">
    <source>
        <dbReference type="PROSITE-ProRule" id="PRU10144"/>
    </source>
</evidence>
<keyword evidence="11 12" id="KW-0998">Cell outer membrane</keyword>
<dbReference type="RefSeq" id="WP_099470779.1">
    <property type="nucleotide sequence ID" value="NZ_CP041025.1"/>
</dbReference>
<dbReference type="FunCoup" id="A0A2G4YVM4">
    <property type="interactions" value="131"/>
</dbReference>
<keyword evidence="3 12" id="KW-1134">Transmembrane beta strand</keyword>
<accession>A0A2G4YVM4</accession>
<evidence type="ECO:0000259" key="16">
    <source>
        <dbReference type="Pfam" id="PF00593"/>
    </source>
</evidence>
<gene>
    <name evidence="18" type="ORF">CRD36_00490</name>
</gene>
<evidence type="ECO:0000256" key="3">
    <source>
        <dbReference type="ARBA" id="ARBA00022452"/>
    </source>
</evidence>
<keyword evidence="19" id="KW-1185">Reference proteome</keyword>
<reference evidence="18 19" key="1">
    <citation type="submission" date="2017-10" db="EMBL/GenBank/DDBJ databases">
        <title>Frigbacter circumglobatus gen. nov. sp. nov., isolated from sediment cultured in situ.</title>
        <authorList>
            <person name="Zhao Z."/>
        </authorList>
    </citation>
    <scope>NUCLEOTIDE SEQUENCE [LARGE SCALE GENOMIC DNA]</scope>
    <source>
        <strain evidence="18 19">ZYL</strain>
    </source>
</reference>
<feature type="chain" id="PRO_5013761048" evidence="15">
    <location>
        <begin position="30"/>
        <end position="809"/>
    </location>
</feature>
<evidence type="ECO:0000313" key="18">
    <source>
        <dbReference type="EMBL" id="PHZ86402.1"/>
    </source>
</evidence>
<evidence type="ECO:0000313" key="19">
    <source>
        <dbReference type="Proteomes" id="UP000229730"/>
    </source>
</evidence>
<keyword evidence="5 12" id="KW-0812">Transmembrane</keyword>
<evidence type="ECO:0000256" key="14">
    <source>
        <dbReference type="RuleBase" id="RU003357"/>
    </source>
</evidence>
<keyword evidence="8" id="KW-0406">Ion transport</keyword>
<protein>
    <submittedName>
        <fullName evidence="18">TonB-dependent receptor</fullName>
    </submittedName>
</protein>
<evidence type="ECO:0000256" key="6">
    <source>
        <dbReference type="ARBA" id="ARBA00022729"/>
    </source>
</evidence>
<dbReference type="PANTHER" id="PTHR32552:SF81">
    <property type="entry name" value="TONB-DEPENDENT OUTER MEMBRANE RECEPTOR"/>
    <property type="match status" value="1"/>
</dbReference>
<keyword evidence="6 15" id="KW-0732">Signal</keyword>
<evidence type="ECO:0000256" key="1">
    <source>
        <dbReference type="ARBA" id="ARBA00004571"/>
    </source>
</evidence>
<evidence type="ECO:0000256" key="8">
    <source>
        <dbReference type="ARBA" id="ARBA00023065"/>
    </source>
</evidence>
<evidence type="ECO:0000256" key="12">
    <source>
        <dbReference type="PROSITE-ProRule" id="PRU01360"/>
    </source>
</evidence>
<dbReference type="InParanoid" id="A0A2G4YVM4"/>
<feature type="domain" description="TonB-dependent receptor plug" evidence="17">
    <location>
        <begin position="56"/>
        <end position="167"/>
    </location>
</feature>
<dbReference type="InterPro" id="IPR000531">
    <property type="entry name" value="Beta-barrel_TonB"/>
</dbReference>
<dbReference type="OrthoDB" id="9760333at2"/>
<dbReference type="Proteomes" id="UP000229730">
    <property type="component" value="Unassembled WGS sequence"/>
</dbReference>
<dbReference type="InterPro" id="IPR039426">
    <property type="entry name" value="TonB-dep_rcpt-like"/>
</dbReference>
<keyword evidence="10 12" id="KW-0472">Membrane</keyword>
<evidence type="ECO:0000256" key="10">
    <source>
        <dbReference type="ARBA" id="ARBA00023136"/>
    </source>
</evidence>
<organism evidence="18 19">
    <name type="scientific">Paremcibacter congregatus</name>
    <dbReference type="NCBI Taxonomy" id="2043170"/>
    <lineage>
        <taxon>Bacteria</taxon>
        <taxon>Pseudomonadati</taxon>
        <taxon>Pseudomonadota</taxon>
        <taxon>Alphaproteobacteria</taxon>
        <taxon>Emcibacterales</taxon>
        <taxon>Emcibacteraceae</taxon>
        <taxon>Paremcibacter</taxon>
    </lineage>
</organism>
<dbReference type="Gene3D" id="2.40.170.20">
    <property type="entry name" value="TonB-dependent receptor, beta-barrel domain"/>
    <property type="match status" value="1"/>
</dbReference>
<dbReference type="SUPFAM" id="SSF56935">
    <property type="entry name" value="Porins"/>
    <property type="match status" value="1"/>
</dbReference>
<evidence type="ECO:0000256" key="4">
    <source>
        <dbReference type="ARBA" id="ARBA00022496"/>
    </source>
</evidence>
<dbReference type="InterPro" id="IPR036942">
    <property type="entry name" value="Beta-barrel_TonB_sf"/>
</dbReference>
<dbReference type="InterPro" id="IPR012910">
    <property type="entry name" value="Plug_dom"/>
</dbReference>
<dbReference type="InterPro" id="IPR010917">
    <property type="entry name" value="TonB_rcpt_CS"/>
</dbReference>
<dbReference type="EMBL" id="PDEM01000007">
    <property type="protein sequence ID" value="PHZ86402.1"/>
    <property type="molecule type" value="Genomic_DNA"/>
</dbReference>
<dbReference type="Pfam" id="PF07715">
    <property type="entry name" value="Plug"/>
    <property type="match status" value="1"/>
</dbReference>
<dbReference type="Pfam" id="PF00593">
    <property type="entry name" value="TonB_dep_Rec_b-barrel"/>
    <property type="match status" value="1"/>
</dbReference>
<keyword evidence="9 14" id="KW-0798">TonB box</keyword>
<dbReference type="PROSITE" id="PS01156">
    <property type="entry name" value="TONB_DEPENDENT_REC_2"/>
    <property type="match status" value="1"/>
</dbReference>
<feature type="domain" description="TonB-dependent receptor-like beta-barrel" evidence="16">
    <location>
        <begin position="331"/>
        <end position="772"/>
    </location>
</feature>
<evidence type="ECO:0000259" key="17">
    <source>
        <dbReference type="Pfam" id="PF07715"/>
    </source>
</evidence>
<keyword evidence="18" id="KW-0675">Receptor</keyword>